<dbReference type="InterPro" id="IPR001128">
    <property type="entry name" value="Cyt_P450"/>
</dbReference>
<dbReference type="PANTHER" id="PTHR47955:SF19">
    <property type="entry name" value="CYTOCHROME P450 71A9-LIKE ISOFORM X1"/>
    <property type="match status" value="1"/>
</dbReference>
<keyword evidence="5 9" id="KW-0560">Oxidoreductase</keyword>
<dbReference type="EMBL" id="CM000838">
    <property type="protein sequence ID" value="KRH57161.1"/>
    <property type="molecule type" value="Genomic_DNA"/>
</dbReference>
<name>A0A0R0JWB2_SOYBN</name>
<reference evidence="11" key="1">
    <citation type="journal article" date="2010" name="Nature">
        <title>Genome sequence of the palaeopolyploid soybean.</title>
        <authorList>
            <person name="Schmutz J."/>
            <person name="Cannon S.B."/>
            <person name="Schlueter J."/>
            <person name="Ma J."/>
            <person name="Mitros T."/>
            <person name="Nelson W."/>
            <person name="Hyten D.L."/>
            <person name="Song Q."/>
            <person name="Thelen J.J."/>
            <person name="Cheng J."/>
            <person name="Xu D."/>
            <person name="Hellsten U."/>
            <person name="May G.D."/>
            <person name="Yu Y."/>
            <person name="Sakurai T."/>
            <person name="Umezawa T."/>
            <person name="Bhattacharyya M.K."/>
            <person name="Sandhu D."/>
            <person name="Valliyodan B."/>
            <person name="Lindquist E."/>
            <person name="Peto M."/>
            <person name="Grant D."/>
            <person name="Shu S."/>
            <person name="Goodstein D."/>
            <person name="Barry K."/>
            <person name="Futrell-Griggs M."/>
            <person name="Abernathy B."/>
            <person name="Du J."/>
            <person name="Tian Z."/>
            <person name="Zhu L."/>
            <person name="Gill N."/>
            <person name="Joshi T."/>
            <person name="Libault M."/>
            <person name="Sethuraman A."/>
            <person name="Zhang X.-C."/>
            <person name="Shinozaki K."/>
            <person name="Nguyen H.T."/>
            <person name="Wing R.A."/>
            <person name="Cregan P."/>
            <person name="Specht J."/>
            <person name="Grimwood J."/>
            <person name="Rokhsar D."/>
            <person name="Stacey G."/>
            <person name="Shoemaker R.C."/>
            <person name="Jackson S.A."/>
        </authorList>
    </citation>
    <scope>NUCLEOTIDE SEQUENCE [LARGE SCALE GENOMIC DNA]</scope>
    <source>
        <tissue evidence="11">Callus</tissue>
    </source>
</reference>
<dbReference type="OrthoDB" id="2789670at2759"/>
<feature type="chain" id="PRO_5006398421" description="Cytochrome P450 71A9" evidence="10">
    <location>
        <begin position="22"/>
        <end position="499"/>
    </location>
</feature>
<evidence type="ECO:0000256" key="4">
    <source>
        <dbReference type="ARBA" id="ARBA00022723"/>
    </source>
</evidence>
<keyword evidence="10" id="KW-0732">Signal</keyword>
<keyword evidence="6 8" id="KW-0408">Iron</keyword>
<dbReference type="GO" id="GO:0005506">
    <property type="term" value="F:iron ion binding"/>
    <property type="evidence" value="ECO:0007669"/>
    <property type="project" value="InterPro"/>
</dbReference>
<dbReference type="SMR" id="A0A0R0JWB2"/>
<comment type="similarity">
    <text evidence="2 9">Belongs to the cytochrome P450 family.</text>
</comment>
<proteinExistence type="inferred from homology"/>
<dbReference type="Pfam" id="PF00067">
    <property type="entry name" value="p450"/>
    <property type="match status" value="1"/>
</dbReference>
<dbReference type="PRINTS" id="PR00385">
    <property type="entry name" value="P450"/>
</dbReference>
<dbReference type="ExpressionAtlas" id="A0A0R0JWB2">
    <property type="expression patterns" value="baseline"/>
</dbReference>
<evidence type="ECO:0008006" key="12">
    <source>
        <dbReference type="Google" id="ProtNLM"/>
    </source>
</evidence>
<dbReference type="InterPro" id="IPR036396">
    <property type="entry name" value="Cyt_P450_sf"/>
</dbReference>
<evidence type="ECO:0000256" key="6">
    <source>
        <dbReference type="ARBA" id="ARBA00023004"/>
    </source>
</evidence>
<evidence type="ECO:0000256" key="8">
    <source>
        <dbReference type="PIRSR" id="PIRSR602401-1"/>
    </source>
</evidence>
<dbReference type="AlphaFoldDB" id="A0A0R0JWB2"/>
<dbReference type="PRINTS" id="PR00463">
    <property type="entry name" value="EP450I"/>
</dbReference>
<gene>
    <name evidence="11" type="ORF">GLYMA_05G042800</name>
</gene>
<dbReference type="OMA" id="FHDNFRI"/>
<evidence type="ECO:0000256" key="3">
    <source>
        <dbReference type="ARBA" id="ARBA00022617"/>
    </source>
</evidence>
<evidence type="ECO:0000256" key="5">
    <source>
        <dbReference type="ARBA" id="ARBA00023002"/>
    </source>
</evidence>
<dbReference type="FunFam" id="1.10.630.10:FF:000043">
    <property type="entry name" value="Cytochrome P450 99A2"/>
    <property type="match status" value="1"/>
</dbReference>
<organism evidence="11">
    <name type="scientific">Glycine max</name>
    <name type="common">Soybean</name>
    <name type="synonym">Glycine hispida</name>
    <dbReference type="NCBI Taxonomy" id="3847"/>
    <lineage>
        <taxon>Eukaryota</taxon>
        <taxon>Viridiplantae</taxon>
        <taxon>Streptophyta</taxon>
        <taxon>Embryophyta</taxon>
        <taxon>Tracheophyta</taxon>
        <taxon>Spermatophyta</taxon>
        <taxon>Magnoliopsida</taxon>
        <taxon>eudicotyledons</taxon>
        <taxon>Gunneridae</taxon>
        <taxon>Pentapetalae</taxon>
        <taxon>rosids</taxon>
        <taxon>fabids</taxon>
        <taxon>Fabales</taxon>
        <taxon>Fabaceae</taxon>
        <taxon>Papilionoideae</taxon>
        <taxon>50 kb inversion clade</taxon>
        <taxon>NPAAA clade</taxon>
        <taxon>indigoferoid/millettioid clade</taxon>
        <taxon>Phaseoleae</taxon>
        <taxon>Glycine</taxon>
        <taxon>Glycine subgen. Soja</taxon>
    </lineage>
</organism>
<sequence length="499" mass="56396">MISFTVFVFLTLLFTLSLVKQLRKPTAEKRRLLPPGPRKLPFIGNLHQLGTLPHQSLQYLSNKHGPLMFLQLGSIPTLVVSSAEMAREIFKNHDSVFSGRPSLYAANRLGYGSTVSFAPYGEYWREMRKIMILELLSPKRVQSFEAVRFEEVKLLLQTIALSHGPVNLSELTLSLTNNIVCRIALGKRNRSGADDANKVSEMLKETQAMLGGFFPVDFFPRLGWLNKFSGLENRLEKIFREMDNFYDQVIKEHIADNSSERSGAEHEDVVDVLLRVQKDPNQAIAITDDQIKGVLVDIFVAGTDTASATIIWIMSELIRNPKAMKRAQEEVRDLVTGKEMVEEIDLSKLLYIKSVVKEVLRLHPPAPLLVPREITENCTIKGFEIPAKTRVLVNAKSIAMDPCCWENPNEFLPERFLVSPIDFKGQHFEMLPFGVGRRGCPGVNFAMPVVELALANLLFRFDWELPLGLGIQDLDMEEAIGITIHKKAHLWLKATPFCE</sequence>
<feature type="signal peptide" evidence="10">
    <location>
        <begin position="1"/>
        <end position="21"/>
    </location>
</feature>
<dbReference type="Gene3D" id="1.10.630.10">
    <property type="entry name" value="Cytochrome P450"/>
    <property type="match status" value="1"/>
</dbReference>
<evidence type="ECO:0000256" key="7">
    <source>
        <dbReference type="ARBA" id="ARBA00023033"/>
    </source>
</evidence>
<dbReference type="GO" id="GO:0016705">
    <property type="term" value="F:oxidoreductase activity, acting on paired donors, with incorporation or reduction of molecular oxygen"/>
    <property type="evidence" value="ECO:0007669"/>
    <property type="project" value="InterPro"/>
</dbReference>
<keyword evidence="3 8" id="KW-0349">Heme</keyword>
<keyword evidence="4 8" id="KW-0479">Metal-binding</keyword>
<evidence type="ECO:0000313" key="11">
    <source>
        <dbReference type="EMBL" id="KRH57161.1"/>
    </source>
</evidence>
<evidence type="ECO:0000256" key="2">
    <source>
        <dbReference type="ARBA" id="ARBA00010617"/>
    </source>
</evidence>
<reference evidence="11" key="2">
    <citation type="submission" date="2018-07" db="EMBL/GenBank/DDBJ databases">
        <title>WGS assembly of Glycine max.</title>
        <authorList>
            <person name="Schmutz J."/>
            <person name="Cannon S."/>
            <person name="Schlueter J."/>
            <person name="Ma J."/>
            <person name="Mitros T."/>
            <person name="Nelson W."/>
            <person name="Hyten D."/>
            <person name="Song Q."/>
            <person name="Thelen J."/>
            <person name="Cheng J."/>
            <person name="Xu D."/>
            <person name="Hellsten U."/>
            <person name="May G."/>
            <person name="Yu Y."/>
            <person name="Sakurai T."/>
            <person name="Umezawa T."/>
            <person name="Bhattacharyya M."/>
            <person name="Sandhu D."/>
            <person name="Valliyodan B."/>
            <person name="Lindquist E."/>
            <person name="Peto M."/>
            <person name="Grant D."/>
            <person name="Shu S."/>
            <person name="Goodstein D."/>
            <person name="Barry K."/>
            <person name="Futrell-Griggs M."/>
            <person name="Abernathy B."/>
            <person name="Du J."/>
            <person name="Tian Z."/>
            <person name="Zhu L."/>
            <person name="Gill N."/>
            <person name="Joshi T."/>
            <person name="Libault M."/>
            <person name="Sethuraman A."/>
            <person name="Zhang X."/>
            <person name="Shinozaki K."/>
            <person name="Nguyen H."/>
            <person name="Wing R."/>
            <person name="Cregan P."/>
            <person name="Specht J."/>
            <person name="Grimwood J."/>
            <person name="Rokhsar D."/>
            <person name="Stacey G."/>
            <person name="Shoemaker R."/>
            <person name="Jackson S."/>
        </authorList>
    </citation>
    <scope>NUCLEOTIDE SEQUENCE</scope>
    <source>
        <tissue evidence="11">Callus</tissue>
    </source>
</reference>
<evidence type="ECO:0000256" key="1">
    <source>
        <dbReference type="ARBA" id="ARBA00001971"/>
    </source>
</evidence>
<dbReference type="PROSITE" id="PS00086">
    <property type="entry name" value="CYTOCHROME_P450"/>
    <property type="match status" value="1"/>
</dbReference>
<feature type="binding site" description="axial binding residue" evidence="8">
    <location>
        <position position="440"/>
    </location>
    <ligand>
        <name>heme</name>
        <dbReference type="ChEBI" id="CHEBI:30413"/>
    </ligand>
    <ligandPart>
        <name>Fe</name>
        <dbReference type="ChEBI" id="CHEBI:18248"/>
    </ligandPart>
</feature>
<dbReference type="CDD" id="cd11072">
    <property type="entry name" value="CYP71-like"/>
    <property type="match status" value="1"/>
</dbReference>
<keyword evidence="7 9" id="KW-0503">Monooxygenase</keyword>
<dbReference type="InterPro" id="IPR002401">
    <property type="entry name" value="Cyt_P450_E_grp-I"/>
</dbReference>
<accession>A0A0R0JWB2</accession>
<dbReference type="GO" id="GO:0020037">
    <property type="term" value="F:heme binding"/>
    <property type="evidence" value="ECO:0007669"/>
    <property type="project" value="InterPro"/>
</dbReference>
<comment type="cofactor">
    <cofactor evidence="1 8">
        <name>heme</name>
        <dbReference type="ChEBI" id="CHEBI:30413"/>
    </cofactor>
</comment>
<evidence type="ECO:0000256" key="10">
    <source>
        <dbReference type="SAM" id="SignalP"/>
    </source>
</evidence>
<dbReference type="GO" id="GO:0004497">
    <property type="term" value="F:monooxygenase activity"/>
    <property type="evidence" value="ECO:0007669"/>
    <property type="project" value="UniProtKB-KW"/>
</dbReference>
<protein>
    <recommendedName>
        <fullName evidence="12">Cytochrome P450 71A9</fullName>
    </recommendedName>
</protein>
<dbReference type="SUPFAM" id="SSF48264">
    <property type="entry name" value="Cytochrome P450"/>
    <property type="match status" value="1"/>
</dbReference>
<dbReference type="PANTHER" id="PTHR47955">
    <property type="entry name" value="CYTOCHROME P450 FAMILY 71 PROTEIN"/>
    <property type="match status" value="1"/>
</dbReference>
<evidence type="ECO:0000256" key="9">
    <source>
        <dbReference type="RuleBase" id="RU000461"/>
    </source>
</evidence>
<dbReference type="InterPro" id="IPR017972">
    <property type="entry name" value="Cyt_P450_CS"/>
</dbReference>
<dbReference type="KEGG" id="gmx:100806157"/>